<dbReference type="EMBL" id="FNFU01000023">
    <property type="protein sequence ID" value="SDL02161.1"/>
    <property type="molecule type" value="Genomic_DNA"/>
</dbReference>
<evidence type="ECO:0000313" key="2">
    <source>
        <dbReference type="Proteomes" id="UP000198701"/>
    </source>
</evidence>
<sequence>MSPKKGLVARPLKSSEFAIEHVTRQAATGWRDIVATQKSSAADAWDRLTKAPNQSDPKCHQLKGQLATIVRDGVEHDQWQYELSGGARIWFYVEGRTVKIVNVFTRHPNQTK</sequence>
<evidence type="ECO:0000313" key="1">
    <source>
        <dbReference type="EMBL" id="SDL02161.1"/>
    </source>
</evidence>
<gene>
    <name evidence="1" type="ORF">SAMN05216282_1233</name>
</gene>
<accession>A0A1G9GN95</accession>
<dbReference type="RefSeq" id="WP_092324826.1">
    <property type="nucleotide sequence ID" value="NZ_FNFU01000023.1"/>
</dbReference>
<reference evidence="1 2" key="1">
    <citation type="submission" date="2016-10" db="EMBL/GenBank/DDBJ databases">
        <authorList>
            <person name="de Groot N.N."/>
        </authorList>
    </citation>
    <scope>NUCLEOTIDE SEQUENCE [LARGE SCALE GENOMIC DNA]</scope>
    <source>
        <strain evidence="1 2">CGMCC 1.5382</strain>
    </source>
</reference>
<keyword evidence="2" id="KW-1185">Reference proteome</keyword>
<name>A0A1G9GN95_9MICO</name>
<dbReference type="AlphaFoldDB" id="A0A1G9GN95"/>
<protein>
    <submittedName>
        <fullName evidence="1">Uncharacterized protein</fullName>
    </submittedName>
</protein>
<organism evidence="1 2">
    <name type="scientific">Cryobacterium psychrotolerans</name>
    <dbReference type="NCBI Taxonomy" id="386301"/>
    <lineage>
        <taxon>Bacteria</taxon>
        <taxon>Bacillati</taxon>
        <taxon>Actinomycetota</taxon>
        <taxon>Actinomycetes</taxon>
        <taxon>Micrococcales</taxon>
        <taxon>Microbacteriaceae</taxon>
        <taxon>Cryobacterium</taxon>
    </lineage>
</organism>
<dbReference type="Proteomes" id="UP000198701">
    <property type="component" value="Unassembled WGS sequence"/>
</dbReference>
<dbReference type="OrthoDB" id="487569at2"/>
<proteinExistence type="predicted"/>
<dbReference type="STRING" id="386301.SAMN05216282_1233"/>